<evidence type="ECO:0000256" key="1">
    <source>
        <dbReference type="ARBA" id="ARBA00009091"/>
    </source>
</evidence>
<evidence type="ECO:0000313" key="5">
    <source>
        <dbReference type="EMBL" id="PQA49366.1"/>
    </source>
</evidence>
<keyword evidence="6" id="KW-1185">Reference proteome</keyword>
<dbReference type="EMBL" id="PTQZ01000031">
    <property type="protein sequence ID" value="PQA49366.1"/>
    <property type="molecule type" value="Genomic_DNA"/>
</dbReference>
<feature type="coiled-coil region" evidence="3">
    <location>
        <begin position="49"/>
        <end position="83"/>
    </location>
</feature>
<dbReference type="SMART" id="SM00935">
    <property type="entry name" value="OmpH"/>
    <property type="match status" value="1"/>
</dbReference>
<dbReference type="SUPFAM" id="SSF111384">
    <property type="entry name" value="OmpH-like"/>
    <property type="match status" value="1"/>
</dbReference>
<dbReference type="GO" id="GO:0005829">
    <property type="term" value="C:cytosol"/>
    <property type="evidence" value="ECO:0007669"/>
    <property type="project" value="TreeGrafter"/>
</dbReference>
<dbReference type="Proteomes" id="UP000243900">
    <property type="component" value="Unassembled WGS sequence"/>
</dbReference>
<feature type="chain" id="PRO_5015119492" description="OmpH family outer membrane protein" evidence="4">
    <location>
        <begin position="24"/>
        <end position="171"/>
    </location>
</feature>
<keyword evidence="2 4" id="KW-0732">Signal</keyword>
<comment type="caution">
    <text evidence="5">The sequence shown here is derived from an EMBL/GenBank/DDBJ whole genome shotgun (WGS) entry which is preliminary data.</text>
</comment>
<dbReference type="AlphaFoldDB" id="A0A2P6AUB2"/>
<gene>
    <name evidence="5" type="ORF">C5O18_02595</name>
</gene>
<dbReference type="GO" id="GO:0050821">
    <property type="term" value="P:protein stabilization"/>
    <property type="evidence" value="ECO:0007669"/>
    <property type="project" value="TreeGrafter"/>
</dbReference>
<dbReference type="Gene3D" id="3.30.910.20">
    <property type="entry name" value="Skp domain"/>
    <property type="match status" value="1"/>
</dbReference>
<evidence type="ECO:0008006" key="7">
    <source>
        <dbReference type="Google" id="ProtNLM"/>
    </source>
</evidence>
<evidence type="ECO:0000256" key="2">
    <source>
        <dbReference type="ARBA" id="ARBA00022729"/>
    </source>
</evidence>
<accession>A0A2P6AUB2</accession>
<proteinExistence type="inferred from homology"/>
<evidence type="ECO:0000256" key="4">
    <source>
        <dbReference type="SAM" id="SignalP"/>
    </source>
</evidence>
<dbReference type="PANTHER" id="PTHR35089">
    <property type="entry name" value="CHAPERONE PROTEIN SKP"/>
    <property type="match status" value="1"/>
</dbReference>
<keyword evidence="3" id="KW-0175">Coiled coil</keyword>
<dbReference type="InterPro" id="IPR024930">
    <property type="entry name" value="Skp_dom_sf"/>
</dbReference>
<reference evidence="6" key="1">
    <citation type="submission" date="2018-02" db="EMBL/GenBank/DDBJ databases">
        <title>Genome sequencing of Solimonas sp. HR-BB.</title>
        <authorList>
            <person name="Lee Y."/>
            <person name="Jeon C.O."/>
        </authorList>
    </citation>
    <scope>NUCLEOTIDE SEQUENCE [LARGE SCALE GENOMIC DNA]</scope>
    <source>
        <strain evidence="6">HR-E</strain>
    </source>
</reference>
<dbReference type="OrthoDB" id="6717293at2"/>
<name>A0A2P6AUB2_9GAMM</name>
<dbReference type="RefSeq" id="WP_105191308.1">
    <property type="nucleotide sequence ID" value="NZ_PTQZ01000031.1"/>
</dbReference>
<protein>
    <recommendedName>
        <fullName evidence="7">OmpH family outer membrane protein</fullName>
    </recommendedName>
</protein>
<dbReference type="GO" id="GO:0051082">
    <property type="term" value="F:unfolded protein binding"/>
    <property type="evidence" value="ECO:0007669"/>
    <property type="project" value="InterPro"/>
</dbReference>
<dbReference type="Pfam" id="PF03938">
    <property type="entry name" value="OmpH"/>
    <property type="match status" value="1"/>
</dbReference>
<dbReference type="PANTHER" id="PTHR35089:SF1">
    <property type="entry name" value="CHAPERONE PROTEIN SKP"/>
    <property type="match status" value="1"/>
</dbReference>
<feature type="signal peptide" evidence="4">
    <location>
        <begin position="1"/>
        <end position="23"/>
    </location>
</feature>
<sequence length="171" mass="19099">MKNFLTSSLLALTMAVSPLAAQAATGGMRIAVVDREEALLATSAAKAAQDKLNADMKPERDKLEQLRREIKAMEESYQKNAATMGEKQKAELEDKARAKTMEFTQRLQQVQQKTQTAQQELLKRLLPSMGGIIEELRKAGNYDIILERSAAIYVAPEHDLTKRVLDRLNAK</sequence>
<organism evidence="5 6">
    <name type="scientific">Amnimonas aquatica</name>
    <dbReference type="NCBI Taxonomy" id="2094561"/>
    <lineage>
        <taxon>Bacteria</taxon>
        <taxon>Pseudomonadati</taxon>
        <taxon>Pseudomonadota</taxon>
        <taxon>Gammaproteobacteria</taxon>
        <taxon>Moraxellales</taxon>
        <taxon>Moraxellaceae</taxon>
        <taxon>Amnimonas</taxon>
    </lineage>
</organism>
<dbReference type="InterPro" id="IPR005632">
    <property type="entry name" value="Chaperone_Skp"/>
</dbReference>
<evidence type="ECO:0000313" key="6">
    <source>
        <dbReference type="Proteomes" id="UP000243900"/>
    </source>
</evidence>
<evidence type="ECO:0000256" key="3">
    <source>
        <dbReference type="SAM" id="Coils"/>
    </source>
</evidence>
<comment type="similarity">
    <text evidence="1">Belongs to the Skp family.</text>
</comment>